<dbReference type="PANTHER" id="PTHR24363">
    <property type="entry name" value="SERINE/THREONINE PROTEIN KINASE"/>
    <property type="match status" value="1"/>
</dbReference>
<dbReference type="Pfam" id="PF00069">
    <property type="entry name" value="Pkinase"/>
    <property type="match status" value="1"/>
</dbReference>
<comment type="caution">
    <text evidence="4">The sequence shown here is derived from an EMBL/GenBank/DDBJ whole genome shotgun (WGS) entry which is preliminary data.</text>
</comment>
<keyword evidence="4" id="KW-0418">Kinase</keyword>
<proteinExistence type="predicted"/>
<gene>
    <name evidence="4" type="ORF">IXB50_08170</name>
</gene>
<evidence type="ECO:0000256" key="1">
    <source>
        <dbReference type="ARBA" id="ARBA00022741"/>
    </source>
</evidence>
<dbReference type="CDD" id="cd14014">
    <property type="entry name" value="STKc_PknB_like"/>
    <property type="match status" value="1"/>
</dbReference>
<keyword evidence="4" id="KW-0808">Transferase</keyword>
<dbReference type="EMBL" id="JADOES010000011">
    <property type="protein sequence ID" value="MBT9315399.1"/>
    <property type="molecule type" value="Genomic_DNA"/>
</dbReference>
<sequence>MVSTSTLQQPRLHNRYSIQQTLGARLGRRTLLGYDHSRNCQVVIKYLCFDDPLQPSDTKRFHEEITVLKILDHPAIPTYLDSFEINEHGYVGLMLVQAYIDGQSLYAVINEQKTLAEPEIRDLARQILDILDYLHNQRPTIIHRDIKPSSLVLSQTSNTTPGKVYLVDFGLVQRAGTTEGIGEEPILISGTPGYRPPEQLGDRAVPATDLYSLGATLVHLATGQHPNQLPQRGLRILFGQELGHMSRSLKAWLRWLTQPKQHKRPLSAQAAIQGLAQADKIFVPSHNHLSLGNLSQRFQRAFLETMAPADTQLKIFEYSQTLEVVLPPQGWKTKPFCLAFLQTMTGVVGTWLIFQSFRYFWPQLIGFWQHLLAIVVSWGWTHLSLRFGYQGFKRTLTTLFQQVSIQLLPDIILLGYRVPCRPVDYQINTYKQDIEDIDLQPGGSTITFHLRNNRTVMGKLEYVLPALDLGLTPSEISWINNILQLWLKHKAPSV</sequence>
<dbReference type="RefSeq" id="WP_215608468.1">
    <property type="nucleotide sequence ID" value="NZ_JADOES010000011.1"/>
</dbReference>
<accession>A0A947GI35</accession>
<dbReference type="InterPro" id="IPR000719">
    <property type="entry name" value="Prot_kinase_dom"/>
</dbReference>
<evidence type="ECO:0000313" key="5">
    <source>
        <dbReference type="Proteomes" id="UP000717364"/>
    </source>
</evidence>
<feature type="domain" description="Protein kinase" evidence="3">
    <location>
        <begin position="16"/>
        <end position="283"/>
    </location>
</feature>
<evidence type="ECO:0000313" key="4">
    <source>
        <dbReference type="EMBL" id="MBT9315399.1"/>
    </source>
</evidence>
<evidence type="ECO:0000256" key="2">
    <source>
        <dbReference type="ARBA" id="ARBA00022840"/>
    </source>
</evidence>
<keyword evidence="1" id="KW-0547">Nucleotide-binding</keyword>
<keyword evidence="2" id="KW-0067">ATP-binding</keyword>
<dbReference type="PROSITE" id="PS50011">
    <property type="entry name" value="PROTEIN_KINASE_DOM"/>
    <property type="match status" value="1"/>
</dbReference>
<reference evidence="4" key="2">
    <citation type="journal article" date="2021" name="Mar. Drugs">
        <title>Genome Reduction and Secondary Metabolism of the Marine Sponge-Associated Cyanobacterium Leptothoe.</title>
        <authorList>
            <person name="Konstantinou D."/>
            <person name="Popin R.V."/>
            <person name="Fewer D.P."/>
            <person name="Sivonen K."/>
            <person name="Gkelis S."/>
        </authorList>
    </citation>
    <scope>NUCLEOTIDE SEQUENCE</scope>
    <source>
        <strain evidence="4">TAU-MAC 1115</strain>
    </source>
</reference>
<dbReference type="PANTHER" id="PTHR24363:SF7">
    <property type="entry name" value="SERINE_THREONINE-PROTEIN KINASE-LIKE PROTEIN E"/>
    <property type="match status" value="1"/>
</dbReference>
<name>A0A947GI35_9CYAN</name>
<dbReference type="AlphaFoldDB" id="A0A947GI35"/>
<dbReference type="Proteomes" id="UP000717364">
    <property type="component" value="Unassembled WGS sequence"/>
</dbReference>
<dbReference type="GO" id="GO:0005524">
    <property type="term" value="F:ATP binding"/>
    <property type="evidence" value="ECO:0007669"/>
    <property type="project" value="UniProtKB-KW"/>
</dbReference>
<keyword evidence="5" id="KW-1185">Reference proteome</keyword>
<dbReference type="InterPro" id="IPR011009">
    <property type="entry name" value="Kinase-like_dom_sf"/>
</dbReference>
<reference evidence="4" key="1">
    <citation type="submission" date="2020-11" db="EMBL/GenBank/DDBJ databases">
        <authorList>
            <person name="Konstantinou D."/>
            <person name="Gkelis S."/>
            <person name="Popin R."/>
            <person name="Fewer D."/>
            <person name="Sivonen K."/>
        </authorList>
    </citation>
    <scope>NUCLEOTIDE SEQUENCE</scope>
    <source>
        <strain evidence="4">TAU-MAC 1115</strain>
    </source>
</reference>
<protein>
    <submittedName>
        <fullName evidence="4">Serine/threonine protein kinase</fullName>
    </submittedName>
</protein>
<dbReference type="GO" id="GO:0004674">
    <property type="term" value="F:protein serine/threonine kinase activity"/>
    <property type="evidence" value="ECO:0007669"/>
    <property type="project" value="UniProtKB-KW"/>
</dbReference>
<organism evidence="4 5">
    <name type="scientific">Leptothoe spongobia TAU-MAC 1115</name>
    <dbReference type="NCBI Taxonomy" id="1967444"/>
    <lineage>
        <taxon>Bacteria</taxon>
        <taxon>Bacillati</taxon>
        <taxon>Cyanobacteriota</taxon>
        <taxon>Cyanophyceae</taxon>
        <taxon>Nodosilineales</taxon>
        <taxon>Cymatolegaceae</taxon>
        <taxon>Leptothoe</taxon>
        <taxon>Leptothoe spongobia</taxon>
    </lineage>
</organism>
<keyword evidence="4" id="KW-0723">Serine/threonine-protein kinase</keyword>
<dbReference type="Gene3D" id="1.10.510.10">
    <property type="entry name" value="Transferase(Phosphotransferase) domain 1"/>
    <property type="match status" value="1"/>
</dbReference>
<dbReference type="SMART" id="SM00220">
    <property type="entry name" value="S_TKc"/>
    <property type="match status" value="1"/>
</dbReference>
<dbReference type="SUPFAM" id="SSF56112">
    <property type="entry name" value="Protein kinase-like (PK-like)"/>
    <property type="match status" value="1"/>
</dbReference>
<evidence type="ECO:0000259" key="3">
    <source>
        <dbReference type="PROSITE" id="PS50011"/>
    </source>
</evidence>